<dbReference type="Pfam" id="PF03621">
    <property type="entry name" value="MbtH"/>
    <property type="match status" value="1"/>
</dbReference>
<evidence type="ECO:0000259" key="1">
    <source>
        <dbReference type="SMART" id="SM00923"/>
    </source>
</evidence>
<protein>
    <submittedName>
        <fullName evidence="3">MbtH protein</fullName>
    </submittedName>
</protein>
<dbReference type="Proteomes" id="UP000267408">
    <property type="component" value="Unassembled WGS sequence"/>
</dbReference>
<dbReference type="InterPro" id="IPR005153">
    <property type="entry name" value="MbtH-like_dom"/>
</dbReference>
<accession>A0A8G1X8C9</accession>
<keyword evidence="4" id="KW-1185">Reference proteome</keyword>
<dbReference type="GO" id="GO:0019290">
    <property type="term" value="P:siderophore biosynthetic process"/>
    <property type="evidence" value="ECO:0007669"/>
    <property type="project" value="TreeGrafter"/>
</dbReference>
<evidence type="ECO:0000313" key="2">
    <source>
        <dbReference type="EMBL" id="ROR35728.1"/>
    </source>
</evidence>
<organism evidence="3 4">
    <name type="scientific">Kitasatospora cineracea</name>
    <dbReference type="NCBI Taxonomy" id="88074"/>
    <lineage>
        <taxon>Bacteria</taxon>
        <taxon>Bacillati</taxon>
        <taxon>Actinomycetota</taxon>
        <taxon>Actinomycetes</taxon>
        <taxon>Kitasatosporales</taxon>
        <taxon>Streptomycetaceae</taxon>
        <taxon>Kitasatospora</taxon>
    </lineage>
</organism>
<dbReference type="SUPFAM" id="SSF160582">
    <property type="entry name" value="MbtH-like"/>
    <property type="match status" value="1"/>
</dbReference>
<evidence type="ECO:0000313" key="3">
    <source>
        <dbReference type="EMBL" id="RPE27818.1"/>
    </source>
</evidence>
<dbReference type="SMART" id="SM00923">
    <property type="entry name" value="MbtH"/>
    <property type="match status" value="1"/>
</dbReference>
<dbReference type="EMBL" id="RJVJ01000003">
    <property type="protein sequence ID" value="ROR35728.1"/>
    <property type="molecule type" value="Genomic_DNA"/>
</dbReference>
<name>A0A3N4R363_9ACTN</name>
<dbReference type="Proteomes" id="UP000266906">
    <property type="component" value="Unassembled WGS sequence"/>
</dbReference>
<gene>
    <name evidence="3" type="ORF">EDD38_7108</name>
    <name evidence="2" type="ORF">EDD39_7391</name>
</gene>
<reference evidence="4 5" key="1">
    <citation type="submission" date="2018-11" db="EMBL/GenBank/DDBJ databases">
        <title>Sequencing the genomes of 1000 actinobacteria strains.</title>
        <authorList>
            <person name="Klenk H.-P."/>
        </authorList>
    </citation>
    <scope>NUCLEOTIDE SEQUENCE [LARGE SCALE GENOMIC DNA]</scope>
    <source>
        <strain evidence="2 5">DSM 44780</strain>
        <strain evidence="3 4">DSM 44781</strain>
    </source>
</reference>
<accession>A0A3N4R363</accession>
<dbReference type="EMBL" id="RKQG01000003">
    <property type="protein sequence ID" value="RPE27818.1"/>
    <property type="molecule type" value="Genomic_DNA"/>
</dbReference>
<dbReference type="Gene3D" id="3.90.820.10">
    <property type="entry name" value="Structural Genomics, Unknown Function 30-nov-00 1gh9 Mol_id"/>
    <property type="match status" value="1"/>
</dbReference>
<dbReference type="InterPro" id="IPR037407">
    <property type="entry name" value="MLP_fam"/>
</dbReference>
<dbReference type="GO" id="GO:0005829">
    <property type="term" value="C:cytosol"/>
    <property type="evidence" value="ECO:0007669"/>
    <property type="project" value="TreeGrafter"/>
</dbReference>
<comment type="caution">
    <text evidence="3">The sequence shown here is derived from an EMBL/GenBank/DDBJ whole genome shotgun (WGS) entry which is preliminary data.</text>
</comment>
<dbReference type="AlphaFoldDB" id="A0A3N4R363"/>
<feature type="domain" description="MbtH-like" evidence="1">
    <location>
        <begin position="9"/>
        <end position="59"/>
    </location>
</feature>
<dbReference type="InterPro" id="IPR038020">
    <property type="entry name" value="MbtH-like_sf"/>
</dbReference>
<proteinExistence type="predicted"/>
<evidence type="ECO:0000313" key="4">
    <source>
        <dbReference type="Proteomes" id="UP000266906"/>
    </source>
</evidence>
<evidence type="ECO:0000313" key="5">
    <source>
        <dbReference type="Proteomes" id="UP000267408"/>
    </source>
</evidence>
<dbReference type="PANTHER" id="PTHR38444:SF1">
    <property type="entry name" value="ENTEROBACTIN BIOSYNTHESIS PROTEIN YBDZ"/>
    <property type="match status" value="1"/>
</dbReference>
<dbReference type="PANTHER" id="PTHR38444">
    <property type="entry name" value="ENTEROBACTIN BIOSYNTHESIS PROTEIN YBDZ"/>
    <property type="match status" value="1"/>
</dbReference>
<sequence length="78" mass="8591">MQGVGNVSNPFDDESGRFLVLVNPEAQYSLWPAHIDVPGGWEQVGPEGSRQECTDLIDRVWTDMRPASLVAAMESDTD</sequence>